<evidence type="ECO:0000313" key="1">
    <source>
        <dbReference type="EMBL" id="CAC5380012.1"/>
    </source>
</evidence>
<gene>
    <name evidence="1" type="ORF">MCOR_16007</name>
</gene>
<reference evidence="1 2" key="1">
    <citation type="submission" date="2020-06" db="EMBL/GenBank/DDBJ databases">
        <authorList>
            <person name="Li R."/>
            <person name="Bekaert M."/>
        </authorList>
    </citation>
    <scope>NUCLEOTIDE SEQUENCE [LARGE SCALE GENOMIC DNA]</scope>
    <source>
        <strain evidence="2">wild</strain>
    </source>
</reference>
<dbReference type="AlphaFoldDB" id="A0A6J8B7R7"/>
<keyword evidence="2" id="KW-1185">Reference proteome</keyword>
<dbReference type="EMBL" id="CACVKT020002809">
    <property type="protein sequence ID" value="CAC5380012.1"/>
    <property type="molecule type" value="Genomic_DNA"/>
</dbReference>
<dbReference type="Proteomes" id="UP000507470">
    <property type="component" value="Unassembled WGS sequence"/>
</dbReference>
<organism evidence="1 2">
    <name type="scientific">Mytilus coruscus</name>
    <name type="common">Sea mussel</name>
    <dbReference type="NCBI Taxonomy" id="42192"/>
    <lineage>
        <taxon>Eukaryota</taxon>
        <taxon>Metazoa</taxon>
        <taxon>Spiralia</taxon>
        <taxon>Lophotrochozoa</taxon>
        <taxon>Mollusca</taxon>
        <taxon>Bivalvia</taxon>
        <taxon>Autobranchia</taxon>
        <taxon>Pteriomorphia</taxon>
        <taxon>Mytilida</taxon>
        <taxon>Mytiloidea</taxon>
        <taxon>Mytilidae</taxon>
        <taxon>Mytilinae</taxon>
        <taxon>Mytilus</taxon>
    </lineage>
</organism>
<name>A0A6J8B7R7_MYTCO</name>
<accession>A0A6J8B7R7</accession>
<evidence type="ECO:0000313" key="2">
    <source>
        <dbReference type="Proteomes" id="UP000507470"/>
    </source>
</evidence>
<protein>
    <submittedName>
        <fullName evidence="1">Uncharacterized protein</fullName>
    </submittedName>
</protein>
<sequence length="179" mass="20597">MGRVTLLRILIGQAQNGTEFKKILHLLPEILRVSECVPENARDSLSKLWVDFYALYSVMNTWSPSDEQIDGFFASAQKWVSDFFTRQGVEKCNDDIKMIYHRKSNNHNSTAESLRVRFRKSYLTKTKSKESKENKKGTINFGLTVVSREYSKGTNLSVLQVVQKVGKTPVFKFITMFDV</sequence>
<proteinExistence type="predicted"/>